<dbReference type="EMBL" id="CAXAMM010010558">
    <property type="protein sequence ID" value="CAK9023626.1"/>
    <property type="molecule type" value="Genomic_DNA"/>
</dbReference>
<dbReference type="Proteomes" id="UP001642464">
    <property type="component" value="Unassembled WGS sequence"/>
</dbReference>
<evidence type="ECO:0000313" key="1">
    <source>
        <dbReference type="EMBL" id="CAK9023626.1"/>
    </source>
</evidence>
<name>A0ABP0KA05_9DINO</name>
<comment type="caution">
    <text evidence="1">The sequence shown here is derived from an EMBL/GenBank/DDBJ whole genome shotgun (WGS) entry which is preliminary data.</text>
</comment>
<proteinExistence type="predicted"/>
<organism evidence="1 2">
    <name type="scientific">Durusdinium trenchii</name>
    <dbReference type="NCBI Taxonomy" id="1381693"/>
    <lineage>
        <taxon>Eukaryota</taxon>
        <taxon>Sar</taxon>
        <taxon>Alveolata</taxon>
        <taxon>Dinophyceae</taxon>
        <taxon>Suessiales</taxon>
        <taxon>Symbiodiniaceae</taxon>
        <taxon>Durusdinium</taxon>
    </lineage>
</organism>
<evidence type="ECO:0000313" key="2">
    <source>
        <dbReference type="Proteomes" id="UP001642464"/>
    </source>
</evidence>
<keyword evidence="2" id="KW-1185">Reference proteome</keyword>
<accession>A0ABP0KA05</accession>
<gene>
    <name evidence="1" type="ORF">SCF082_LOCUS16287</name>
</gene>
<sequence>MVDYFLTNLAGKENVLQIHFQSITTLMPSGYFLLEAPTGFAIQENCAVLESLALEEPFQAWPIALKGQQDMTNLIQGFGCEWCKSPVQQPGAFYNPACTGAWEGVFLKGLTDECT</sequence>
<protein>
    <submittedName>
        <fullName evidence="1">Ankyrin-3</fullName>
    </submittedName>
</protein>
<reference evidence="1 2" key="1">
    <citation type="submission" date="2024-02" db="EMBL/GenBank/DDBJ databases">
        <authorList>
            <person name="Chen Y."/>
            <person name="Shah S."/>
            <person name="Dougan E. K."/>
            <person name="Thang M."/>
            <person name="Chan C."/>
        </authorList>
    </citation>
    <scope>NUCLEOTIDE SEQUENCE [LARGE SCALE GENOMIC DNA]</scope>
</reference>